<reference evidence="1" key="1">
    <citation type="submission" date="2014-11" db="EMBL/GenBank/DDBJ databases">
        <authorList>
            <person name="Amaro Gonzalez C."/>
        </authorList>
    </citation>
    <scope>NUCLEOTIDE SEQUENCE</scope>
</reference>
<name>A0A0E9XY07_ANGAN</name>
<dbReference type="EMBL" id="GBXM01001291">
    <property type="protein sequence ID" value="JAI07287.1"/>
    <property type="molecule type" value="Transcribed_RNA"/>
</dbReference>
<evidence type="ECO:0000313" key="1">
    <source>
        <dbReference type="EMBL" id="JAI07287.1"/>
    </source>
</evidence>
<accession>A0A0E9XY07</accession>
<reference evidence="1" key="2">
    <citation type="journal article" date="2015" name="Fish Shellfish Immunol.">
        <title>Early steps in the European eel (Anguilla anguilla)-Vibrio vulnificus interaction in the gills: Role of the RtxA13 toxin.</title>
        <authorList>
            <person name="Callol A."/>
            <person name="Pajuelo D."/>
            <person name="Ebbesson L."/>
            <person name="Teles M."/>
            <person name="MacKenzie S."/>
            <person name="Amaro C."/>
        </authorList>
    </citation>
    <scope>NUCLEOTIDE SEQUENCE</scope>
</reference>
<sequence length="34" mass="3590">MLESLYSSASRLDTGGICIFCCGDMHAANPHDCA</sequence>
<proteinExistence type="predicted"/>
<protein>
    <submittedName>
        <fullName evidence="1">Uncharacterized protein</fullName>
    </submittedName>
</protein>
<dbReference type="AlphaFoldDB" id="A0A0E9XY07"/>
<organism evidence="1">
    <name type="scientific">Anguilla anguilla</name>
    <name type="common">European freshwater eel</name>
    <name type="synonym">Muraena anguilla</name>
    <dbReference type="NCBI Taxonomy" id="7936"/>
    <lineage>
        <taxon>Eukaryota</taxon>
        <taxon>Metazoa</taxon>
        <taxon>Chordata</taxon>
        <taxon>Craniata</taxon>
        <taxon>Vertebrata</taxon>
        <taxon>Euteleostomi</taxon>
        <taxon>Actinopterygii</taxon>
        <taxon>Neopterygii</taxon>
        <taxon>Teleostei</taxon>
        <taxon>Anguilliformes</taxon>
        <taxon>Anguillidae</taxon>
        <taxon>Anguilla</taxon>
    </lineage>
</organism>